<dbReference type="AlphaFoldDB" id="U3TCW8"/>
<dbReference type="Proteomes" id="UP000016887">
    <property type="component" value="Chromosome"/>
</dbReference>
<dbReference type="GO" id="GO:0006355">
    <property type="term" value="P:regulation of DNA-templated transcription"/>
    <property type="evidence" value="ECO:0007669"/>
    <property type="project" value="InterPro"/>
</dbReference>
<dbReference type="SUPFAM" id="SSF55021">
    <property type="entry name" value="ACT-like"/>
    <property type="match status" value="1"/>
</dbReference>
<dbReference type="InterPro" id="IPR014864">
    <property type="entry name" value="TF_NikR_Ni-bd_C"/>
</dbReference>
<dbReference type="Gene3D" id="3.30.70.1150">
    <property type="entry name" value="ACT-like. Chain A, domain 2"/>
    <property type="match status" value="1"/>
</dbReference>
<organism evidence="6 7">
    <name type="scientific">Aeropyrum camini SY1 = JCM 12091</name>
    <dbReference type="NCBI Taxonomy" id="1198449"/>
    <lineage>
        <taxon>Archaea</taxon>
        <taxon>Thermoproteota</taxon>
        <taxon>Thermoprotei</taxon>
        <taxon>Desulfurococcales</taxon>
        <taxon>Desulfurococcaceae</taxon>
        <taxon>Aeropyrum</taxon>
    </lineage>
</organism>
<dbReference type="InterPro" id="IPR038733">
    <property type="entry name" value="Predicted_DNA_bind_prot_RHH"/>
</dbReference>
<dbReference type="GO" id="GO:0003677">
    <property type="term" value="F:DNA binding"/>
    <property type="evidence" value="ECO:0007669"/>
    <property type="project" value="UniProtKB-KW"/>
</dbReference>
<dbReference type="Pfam" id="PF12651">
    <property type="entry name" value="RHH_3"/>
    <property type="match status" value="1"/>
</dbReference>
<dbReference type="PANTHER" id="PTHR34719:SF2">
    <property type="entry name" value="NICKEL-RESPONSIVE REGULATOR"/>
    <property type="match status" value="1"/>
</dbReference>
<dbReference type="InterPro" id="IPR010985">
    <property type="entry name" value="Ribbon_hlx_hlx"/>
</dbReference>
<accession>U3TCW8</accession>
<dbReference type="SUPFAM" id="SSF47598">
    <property type="entry name" value="Ribbon-helix-helix"/>
    <property type="match status" value="1"/>
</dbReference>
<proteinExistence type="predicted"/>
<dbReference type="InterPro" id="IPR045865">
    <property type="entry name" value="ACT-like_dom_sf"/>
</dbReference>
<dbReference type="EMBL" id="AP012489">
    <property type="protein sequence ID" value="BAN89880.1"/>
    <property type="molecule type" value="Genomic_DNA"/>
</dbReference>
<sequence>MARRRFGVSMHEDLARRLDEASRSLGVERSRLVEKAVEALLDDYKHLLSRHSCSGIIIVSCHTGGEAEIAGAVEKFRDIVAARLHSHTRSSCIEAIIVEGDSARIAMLHRKLESLGCGARYISIPKHR</sequence>
<dbReference type="STRING" id="1198449.ACAM_0411"/>
<gene>
    <name evidence="6" type="ORF">ACAM_0411</name>
</gene>
<dbReference type="InterPro" id="IPR013321">
    <property type="entry name" value="Arc_rbn_hlx_hlx"/>
</dbReference>
<keyword evidence="1" id="KW-0805">Transcription regulation</keyword>
<evidence type="ECO:0000256" key="1">
    <source>
        <dbReference type="ARBA" id="ARBA00023015"/>
    </source>
</evidence>
<dbReference type="InterPro" id="IPR027271">
    <property type="entry name" value="Acetolactate_synth/TF_NikR_C"/>
</dbReference>
<dbReference type="InterPro" id="IPR050192">
    <property type="entry name" value="CopG/NikR_regulator"/>
</dbReference>
<dbReference type="Gene3D" id="1.10.1220.10">
    <property type="entry name" value="Met repressor-like"/>
    <property type="match status" value="1"/>
</dbReference>
<reference evidence="6 7" key="1">
    <citation type="journal article" date="2013" name="Appl. Environ. Microbiol.">
        <title>Variation of the Virus-Related Elements within Syntenic Genomes of the Hyperthermophilic Archaeon Aeropyrum.</title>
        <authorList>
            <person name="Daifuku T."/>
            <person name="Yoshida T."/>
            <person name="Kitamura T."/>
            <person name="Kawaichi S."/>
            <person name="Inoue T."/>
            <person name="Nomura K."/>
            <person name="Yoshida Y."/>
            <person name="Kuno S."/>
            <person name="Sako Y."/>
        </authorList>
    </citation>
    <scope>NUCLEOTIDE SEQUENCE [LARGE SCALE GENOMIC DNA]</scope>
    <source>
        <strain evidence="6 7">SY1</strain>
    </source>
</reference>
<evidence type="ECO:0000259" key="5">
    <source>
        <dbReference type="Pfam" id="PF12651"/>
    </source>
</evidence>
<dbReference type="GeneID" id="17109895"/>
<evidence type="ECO:0000259" key="4">
    <source>
        <dbReference type="Pfam" id="PF08753"/>
    </source>
</evidence>
<evidence type="ECO:0000313" key="7">
    <source>
        <dbReference type="Proteomes" id="UP000016887"/>
    </source>
</evidence>
<name>U3TCW8_9CREN</name>
<dbReference type="Pfam" id="PF08753">
    <property type="entry name" value="NikR_C"/>
    <property type="match status" value="1"/>
</dbReference>
<dbReference type="OrthoDB" id="25654at2157"/>
<dbReference type="PANTHER" id="PTHR34719">
    <property type="entry name" value="NICKEL-RESPONSIVE REGULATOR"/>
    <property type="match status" value="1"/>
</dbReference>
<feature type="domain" description="Predicted DNA-binding protein ribbon-helix-helix" evidence="5">
    <location>
        <begin position="3"/>
        <end position="45"/>
    </location>
</feature>
<evidence type="ECO:0000313" key="6">
    <source>
        <dbReference type="EMBL" id="BAN89880.1"/>
    </source>
</evidence>
<evidence type="ECO:0000256" key="2">
    <source>
        <dbReference type="ARBA" id="ARBA00023125"/>
    </source>
</evidence>
<keyword evidence="7" id="KW-1185">Reference proteome</keyword>
<keyword evidence="2 6" id="KW-0238">DNA-binding</keyword>
<dbReference type="eggNOG" id="arCOG01008">
    <property type="taxonomic scope" value="Archaea"/>
</dbReference>
<protein>
    <submittedName>
        <fullName evidence="6">Predicted transcriptional regulator containing the CopG/Arc/MetJ DNA-binding domain and a metal-binding domain</fullName>
    </submittedName>
</protein>
<dbReference type="RefSeq" id="WP_022541156.1">
    <property type="nucleotide sequence ID" value="NC_022521.1"/>
</dbReference>
<feature type="domain" description="Transcription factor NikR nickel binding C-terminal" evidence="4">
    <location>
        <begin position="66"/>
        <end position="115"/>
    </location>
</feature>
<evidence type="ECO:0000256" key="3">
    <source>
        <dbReference type="ARBA" id="ARBA00023163"/>
    </source>
</evidence>
<keyword evidence="3" id="KW-0804">Transcription</keyword>
<dbReference type="KEGG" id="acj:ACAM_0411"/>